<dbReference type="AlphaFoldDB" id="A0A1I4WRC8"/>
<reference evidence="9" key="1">
    <citation type="submission" date="2016-10" db="EMBL/GenBank/DDBJ databases">
        <authorList>
            <person name="Varghese N."/>
            <person name="Submissions S."/>
        </authorList>
    </citation>
    <scope>NUCLEOTIDE SEQUENCE [LARGE SCALE GENOMIC DNA]</scope>
    <source>
        <strain evidence="9">DSM 6150</strain>
    </source>
</reference>
<comment type="cofactor">
    <cofactor evidence="1">
        <name>[4Fe-4S] cluster</name>
        <dbReference type="ChEBI" id="CHEBI:49883"/>
    </cofactor>
</comment>
<dbReference type="InterPro" id="IPR058240">
    <property type="entry name" value="rSAM_sf"/>
</dbReference>
<protein>
    <recommendedName>
        <fullName evidence="7">Radical SAM core domain-containing protein</fullName>
    </recommendedName>
</protein>
<dbReference type="NCBIfam" id="TIGR01212">
    <property type="entry name" value="TIGR01212 family radical SAM protein"/>
    <property type="match status" value="1"/>
</dbReference>
<dbReference type="GO" id="GO:0046872">
    <property type="term" value="F:metal ion binding"/>
    <property type="evidence" value="ECO:0007669"/>
    <property type="project" value="UniProtKB-KW"/>
</dbReference>
<name>A0A1I4WRC8_9NEIS</name>
<dbReference type="InterPro" id="IPR006638">
    <property type="entry name" value="Elp3/MiaA/NifB-like_rSAM"/>
</dbReference>
<evidence type="ECO:0000256" key="6">
    <source>
        <dbReference type="ARBA" id="ARBA00023014"/>
    </source>
</evidence>
<dbReference type="OrthoDB" id="9801689at2"/>
<dbReference type="PROSITE" id="PS51918">
    <property type="entry name" value="RADICAL_SAM"/>
    <property type="match status" value="1"/>
</dbReference>
<keyword evidence="9" id="KW-1185">Reference proteome</keyword>
<evidence type="ECO:0000313" key="8">
    <source>
        <dbReference type="EMBL" id="SFN16348.1"/>
    </source>
</evidence>
<dbReference type="InterPro" id="IPR023404">
    <property type="entry name" value="rSAM_horseshoe"/>
</dbReference>
<dbReference type="SUPFAM" id="SSF102114">
    <property type="entry name" value="Radical SAM enzymes"/>
    <property type="match status" value="1"/>
</dbReference>
<proteinExistence type="predicted"/>
<feature type="domain" description="Radical SAM core" evidence="7">
    <location>
        <begin position="25"/>
        <end position="269"/>
    </location>
</feature>
<dbReference type="PANTHER" id="PTHR11135:SF1">
    <property type="entry name" value="PROTEIN YHCC"/>
    <property type="match status" value="1"/>
</dbReference>
<evidence type="ECO:0000259" key="7">
    <source>
        <dbReference type="PROSITE" id="PS51918"/>
    </source>
</evidence>
<accession>A0A1I4WRC8</accession>
<dbReference type="RefSeq" id="WP_091191446.1">
    <property type="nucleotide sequence ID" value="NZ_FOVE01000004.1"/>
</dbReference>
<keyword evidence="5" id="KW-0408">Iron</keyword>
<dbReference type="InterPro" id="IPR005911">
    <property type="entry name" value="YhcC-like"/>
</dbReference>
<dbReference type="PANTHER" id="PTHR11135">
    <property type="entry name" value="HISTONE ACETYLTRANSFERASE-RELATED"/>
    <property type="match status" value="1"/>
</dbReference>
<evidence type="ECO:0000313" key="9">
    <source>
        <dbReference type="Proteomes" id="UP000242869"/>
    </source>
</evidence>
<dbReference type="InterPro" id="IPR039661">
    <property type="entry name" value="ELP3"/>
</dbReference>
<dbReference type="SFLD" id="SFLDG01086">
    <property type="entry name" value="elongater_protein-like"/>
    <property type="match status" value="1"/>
</dbReference>
<dbReference type="SFLD" id="SFLDS00029">
    <property type="entry name" value="Radical_SAM"/>
    <property type="match status" value="1"/>
</dbReference>
<dbReference type="Proteomes" id="UP000242869">
    <property type="component" value="Unassembled WGS sequence"/>
</dbReference>
<keyword evidence="3" id="KW-0949">S-adenosyl-L-methionine</keyword>
<dbReference type="InterPro" id="IPR032432">
    <property type="entry name" value="Radical_SAM_C"/>
</dbReference>
<dbReference type="Pfam" id="PF16199">
    <property type="entry name" value="Radical_SAM_C"/>
    <property type="match status" value="1"/>
</dbReference>
<organism evidence="8 9">
    <name type="scientific">Formivibrio citricus</name>
    <dbReference type="NCBI Taxonomy" id="83765"/>
    <lineage>
        <taxon>Bacteria</taxon>
        <taxon>Pseudomonadati</taxon>
        <taxon>Pseudomonadota</taxon>
        <taxon>Betaproteobacteria</taxon>
        <taxon>Neisseriales</taxon>
        <taxon>Chitinibacteraceae</taxon>
        <taxon>Formivibrio</taxon>
    </lineage>
</organism>
<dbReference type="STRING" id="83765.SAMN05660284_00697"/>
<dbReference type="SMART" id="SM00729">
    <property type="entry name" value="Elp3"/>
    <property type="match status" value="1"/>
</dbReference>
<dbReference type="EMBL" id="FOVE01000004">
    <property type="protein sequence ID" value="SFN16348.1"/>
    <property type="molecule type" value="Genomic_DNA"/>
</dbReference>
<dbReference type="InterPro" id="IPR007197">
    <property type="entry name" value="rSAM"/>
</dbReference>
<dbReference type="SFLD" id="SFLDG01091">
    <property type="entry name" value="uncharacterized_CHP01210-like"/>
    <property type="match status" value="1"/>
</dbReference>
<evidence type="ECO:0000256" key="1">
    <source>
        <dbReference type="ARBA" id="ARBA00001966"/>
    </source>
</evidence>
<sequence length="321" mass="35945">MPDLLIPPQFGRRRYLSWNDLQQKKYGGRVQKVSVSAGFNCPNRDGSKGIGGCTFCNNAGFTPSYLRDHSEITAQLETGLNFLAQRYPETTHFVAYFQAYSNTYGEFERLRTAYETALAYPRIDGLVIGTRPDCVSDEVLDYLAELAQTRIVELELGIESCDDTTLERVNRGHDFAATIDAIQRAAARGLPVTGHLIFGLPGESRESMLTGAEKLSALPLSSLKFHQLQIIKGTQLANEWRRDPASVPLLSVNEYLNLLADFLERLSPDIAIQRVGSEVPPSHKLAPEWSIRLSELAPRLDTLLSVRNSWQGRLYKAEQNR</sequence>
<evidence type="ECO:0000256" key="3">
    <source>
        <dbReference type="ARBA" id="ARBA00022691"/>
    </source>
</evidence>
<evidence type="ECO:0000256" key="4">
    <source>
        <dbReference type="ARBA" id="ARBA00022723"/>
    </source>
</evidence>
<evidence type="ECO:0000256" key="5">
    <source>
        <dbReference type="ARBA" id="ARBA00023004"/>
    </source>
</evidence>
<dbReference type="Gene3D" id="3.80.30.20">
    <property type="entry name" value="tm_1862 like domain"/>
    <property type="match status" value="1"/>
</dbReference>
<dbReference type="Pfam" id="PF04055">
    <property type="entry name" value="Radical_SAM"/>
    <property type="match status" value="1"/>
</dbReference>
<dbReference type="GO" id="GO:0051539">
    <property type="term" value="F:4 iron, 4 sulfur cluster binding"/>
    <property type="evidence" value="ECO:0007669"/>
    <property type="project" value="UniProtKB-KW"/>
</dbReference>
<keyword evidence="6" id="KW-0411">Iron-sulfur</keyword>
<dbReference type="CDD" id="cd01335">
    <property type="entry name" value="Radical_SAM"/>
    <property type="match status" value="1"/>
</dbReference>
<gene>
    <name evidence="8" type="ORF">SAMN05660284_00697</name>
</gene>
<keyword evidence="2" id="KW-0004">4Fe-4S</keyword>
<keyword evidence="4" id="KW-0479">Metal-binding</keyword>
<evidence type="ECO:0000256" key="2">
    <source>
        <dbReference type="ARBA" id="ARBA00022485"/>
    </source>
</evidence>
<dbReference type="GO" id="GO:0003824">
    <property type="term" value="F:catalytic activity"/>
    <property type="evidence" value="ECO:0007669"/>
    <property type="project" value="InterPro"/>
</dbReference>